<comment type="caution">
    <text evidence="5">The sequence shown here is derived from an EMBL/GenBank/DDBJ whole genome shotgun (WGS) entry which is preliminary data.</text>
</comment>
<keyword evidence="2" id="KW-0238">DNA-binding</keyword>
<dbReference type="PANTHER" id="PTHR44688">
    <property type="entry name" value="DNA-BINDING TRANSCRIPTIONAL ACTIVATOR DEVR_DOSR"/>
    <property type="match status" value="1"/>
</dbReference>
<evidence type="ECO:0000256" key="2">
    <source>
        <dbReference type="ARBA" id="ARBA00023125"/>
    </source>
</evidence>
<keyword evidence="1" id="KW-0805">Transcription regulation</keyword>
<dbReference type="InterPro" id="IPR036388">
    <property type="entry name" value="WH-like_DNA-bd_sf"/>
</dbReference>
<organism evidence="5 6">
    <name type="scientific">Paeniglutamicibacter terrestris</name>
    <dbReference type="NCBI Taxonomy" id="2723403"/>
    <lineage>
        <taxon>Bacteria</taxon>
        <taxon>Bacillati</taxon>
        <taxon>Actinomycetota</taxon>
        <taxon>Actinomycetes</taxon>
        <taxon>Micrococcales</taxon>
        <taxon>Micrococcaceae</taxon>
        <taxon>Paeniglutamicibacter</taxon>
    </lineage>
</organism>
<dbReference type="InterPro" id="IPR016032">
    <property type="entry name" value="Sig_transdc_resp-reg_C-effctor"/>
</dbReference>
<dbReference type="PRINTS" id="PR00038">
    <property type="entry name" value="HTHLUXR"/>
</dbReference>
<dbReference type="InterPro" id="IPR027417">
    <property type="entry name" value="P-loop_NTPase"/>
</dbReference>
<dbReference type="CDD" id="cd06170">
    <property type="entry name" value="LuxR_C_like"/>
    <property type="match status" value="1"/>
</dbReference>
<gene>
    <name evidence="5" type="ORF">HED64_12160</name>
</gene>
<keyword evidence="6" id="KW-1185">Reference proteome</keyword>
<evidence type="ECO:0000259" key="4">
    <source>
        <dbReference type="PROSITE" id="PS50043"/>
    </source>
</evidence>
<evidence type="ECO:0000256" key="1">
    <source>
        <dbReference type="ARBA" id="ARBA00023015"/>
    </source>
</evidence>
<sequence length="800" mass="87244">MNGQVQAPGAVDPSLLTLLQDPTKAGIFIVGGPGSGKSYVIGHLARSLGVDHAVVLIRSLADASHEPYTAFVPLLGHSIVEAEVFDVVQQFQQYLENIKPPRSSTGRLPRPVVIVEESQQLDEASCFVLHQIALAGQATLVLTLTAGVKSRAGVESLFESELFGIRKISPKNVDEMVSVAKEILDGAATEITFDVLTRLSGGIPALAVAYLNDQVRNHSLARHGNVWALGPTKINPGGEVEQWTIGVLERFRPEEKDALRFLALHGTCLIGDVEKSGGVSVTRLIDSGMVTIREGFLHLSSELLGYALSSKLSLVGKSLGPDAEDLAGNGTNRDDEVHPWEVDSEAGLRILGALAQQGDHLRVRAWTEYLISSADKPEIAEAALLYAANALVEDSSSGEFLAQEIARITARESDTLGSTLRLVQAWQRYKSGDLVKDVLIILNAAGDPVPGEHVKLGERLRTELAATSTGCEPLDQSLRWQVIRAVSWALAGHEVEVRRAVAACLSEMDLMQPVLAAELDLVIGLLDLRSGRLSDAKIAFNSVMARKTVRESGIQLVAESISRWIDCQNDEFGSKNTSTTGPDRGFLASLASLYALAADSYQDPLASSRIELRHFASLHQGRGDYVLAAEASVLLLRLDEDLRVEEIDWPDGPWYSAADVVSREWNSSFVRSLTEAGDEAARLGQIEWAIYALARAVRHPDMVDQPRSKGRLVRRLMALRDLLGSQLLPEIREAIDLGRLTEREHEIAALVARGISNQEIARKLTLSRRTVEGHLYRIYSKLGIDDRSELENFNEGVREI</sequence>
<keyword evidence="3" id="KW-0804">Transcription</keyword>
<evidence type="ECO:0000313" key="5">
    <source>
        <dbReference type="EMBL" id="NKG21457.1"/>
    </source>
</evidence>
<reference evidence="5 6" key="1">
    <citation type="submission" date="2020-04" db="EMBL/GenBank/DDBJ databases">
        <title>Paeniglutamicibacter sp. ANT13_2, a novel actinomycete isolated from sediment in Antarctica.</title>
        <authorList>
            <person name="Sakdapetsiri C."/>
            <person name="Pinyakong O."/>
        </authorList>
    </citation>
    <scope>NUCLEOTIDE SEQUENCE [LARGE SCALE GENOMIC DNA]</scope>
    <source>
        <strain evidence="5 6">ANT13_2</strain>
    </source>
</reference>
<dbReference type="SMART" id="SM00421">
    <property type="entry name" value="HTH_LUXR"/>
    <property type="match status" value="1"/>
</dbReference>
<accession>A0ABX1G5B9</accession>
<name>A0ABX1G5B9_9MICC</name>
<evidence type="ECO:0000313" key="6">
    <source>
        <dbReference type="Proteomes" id="UP000746595"/>
    </source>
</evidence>
<dbReference type="SUPFAM" id="SSF52540">
    <property type="entry name" value="P-loop containing nucleoside triphosphate hydrolases"/>
    <property type="match status" value="1"/>
</dbReference>
<protein>
    <recommendedName>
        <fullName evidence="4">HTH luxR-type domain-containing protein</fullName>
    </recommendedName>
</protein>
<proteinExistence type="predicted"/>
<dbReference type="InterPro" id="IPR000792">
    <property type="entry name" value="Tscrpt_reg_LuxR_C"/>
</dbReference>
<dbReference type="EMBL" id="JAAWVT010000005">
    <property type="protein sequence ID" value="NKG21457.1"/>
    <property type="molecule type" value="Genomic_DNA"/>
</dbReference>
<dbReference type="PANTHER" id="PTHR44688:SF16">
    <property type="entry name" value="DNA-BINDING TRANSCRIPTIONAL ACTIVATOR DEVR_DOSR"/>
    <property type="match status" value="1"/>
</dbReference>
<dbReference type="SUPFAM" id="SSF46894">
    <property type="entry name" value="C-terminal effector domain of the bipartite response regulators"/>
    <property type="match status" value="1"/>
</dbReference>
<feature type="domain" description="HTH luxR-type" evidence="4">
    <location>
        <begin position="733"/>
        <end position="798"/>
    </location>
</feature>
<dbReference type="RefSeq" id="WP_168152258.1">
    <property type="nucleotide sequence ID" value="NZ_JAAWVT010000005.1"/>
</dbReference>
<dbReference type="Pfam" id="PF00196">
    <property type="entry name" value="GerE"/>
    <property type="match status" value="1"/>
</dbReference>
<dbReference type="PROSITE" id="PS00622">
    <property type="entry name" value="HTH_LUXR_1"/>
    <property type="match status" value="1"/>
</dbReference>
<dbReference type="Gene3D" id="1.10.10.10">
    <property type="entry name" value="Winged helix-like DNA-binding domain superfamily/Winged helix DNA-binding domain"/>
    <property type="match status" value="1"/>
</dbReference>
<dbReference type="PROSITE" id="PS50043">
    <property type="entry name" value="HTH_LUXR_2"/>
    <property type="match status" value="1"/>
</dbReference>
<evidence type="ECO:0000256" key="3">
    <source>
        <dbReference type="ARBA" id="ARBA00023163"/>
    </source>
</evidence>
<dbReference type="Proteomes" id="UP000746595">
    <property type="component" value="Unassembled WGS sequence"/>
</dbReference>